<dbReference type="EMBL" id="LAZR01035730">
    <property type="protein sequence ID" value="KKL26733.1"/>
    <property type="molecule type" value="Genomic_DNA"/>
</dbReference>
<gene>
    <name evidence="1" type="ORF">LCGC14_2392350</name>
</gene>
<evidence type="ECO:0000313" key="1">
    <source>
        <dbReference type="EMBL" id="KKL26733.1"/>
    </source>
</evidence>
<dbReference type="GO" id="GO:0004350">
    <property type="term" value="F:glutamate-5-semialdehyde dehydrogenase activity"/>
    <property type="evidence" value="ECO:0007669"/>
    <property type="project" value="TreeGrafter"/>
</dbReference>
<comment type="caution">
    <text evidence="1">The sequence shown here is derived from an EMBL/GenBank/DDBJ whole genome shotgun (WGS) entry which is preliminary data.</text>
</comment>
<proteinExistence type="predicted"/>
<protein>
    <recommendedName>
        <fullName evidence="2">Aldehyde dehydrogenase domain-containing protein</fullName>
    </recommendedName>
</protein>
<dbReference type="Gene3D" id="3.40.605.10">
    <property type="entry name" value="Aldehyde Dehydrogenase, Chain A, domain 1"/>
    <property type="match status" value="1"/>
</dbReference>
<dbReference type="PANTHER" id="PTHR11063:SF8">
    <property type="entry name" value="DELTA-1-PYRROLINE-5-CARBOXYLATE SYNTHASE"/>
    <property type="match status" value="1"/>
</dbReference>
<feature type="non-terminal residue" evidence="1">
    <location>
        <position position="1"/>
    </location>
</feature>
<accession>A0A0F9ESD1</accession>
<reference evidence="1" key="1">
    <citation type="journal article" date="2015" name="Nature">
        <title>Complex archaea that bridge the gap between prokaryotes and eukaryotes.</title>
        <authorList>
            <person name="Spang A."/>
            <person name="Saw J.H."/>
            <person name="Jorgensen S.L."/>
            <person name="Zaremba-Niedzwiedzka K."/>
            <person name="Martijn J."/>
            <person name="Lind A.E."/>
            <person name="van Eijk R."/>
            <person name="Schleper C."/>
            <person name="Guy L."/>
            <person name="Ettema T.J."/>
        </authorList>
    </citation>
    <scope>NUCLEOTIDE SEQUENCE</scope>
</reference>
<sequence length="50" mass="5423">ASTRFTDGFEFGFGAEIGISTQKLHARGPMGLKELTSTKYIIYGNGQIRG</sequence>
<dbReference type="InterPro" id="IPR016161">
    <property type="entry name" value="Ald_DH/histidinol_DH"/>
</dbReference>
<name>A0A0F9ESD1_9ZZZZ</name>
<organism evidence="1">
    <name type="scientific">marine sediment metagenome</name>
    <dbReference type="NCBI Taxonomy" id="412755"/>
    <lineage>
        <taxon>unclassified sequences</taxon>
        <taxon>metagenomes</taxon>
        <taxon>ecological metagenomes</taxon>
    </lineage>
</organism>
<evidence type="ECO:0008006" key="2">
    <source>
        <dbReference type="Google" id="ProtNLM"/>
    </source>
</evidence>
<dbReference type="InterPro" id="IPR016162">
    <property type="entry name" value="Ald_DH_N"/>
</dbReference>
<dbReference type="AlphaFoldDB" id="A0A0F9ESD1"/>
<dbReference type="SUPFAM" id="SSF53720">
    <property type="entry name" value="ALDH-like"/>
    <property type="match status" value="1"/>
</dbReference>
<dbReference type="PANTHER" id="PTHR11063">
    <property type="entry name" value="GLUTAMATE SEMIALDEHYDE DEHYDROGENASE"/>
    <property type="match status" value="1"/>
</dbReference>